<accession>A0A1X7R098</accession>
<protein>
    <submittedName>
        <fullName evidence="2">Similar to Saccharomyces cerevisiae YPL271W ATP15 Epsilon subunit of the F1 sector of mitochondrial F1F0 ATP synthase</fullName>
    </submittedName>
</protein>
<dbReference type="SUPFAM" id="SSF48690">
    <property type="entry name" value="Epsilon subunit of mitochondrial F1F0-ATP synthase"/>
    <property type="match status" value="1"/>
</dbReference>
<dbReference type="InterPro" id="IPR036742">
    <property type="entry name" value="ATP_synth_F1_esu_sf_mt"/>
</dbReference>
<dbReference type="Pfam" id="PF04627">
    <property type="entry name" value="ATP-synt_Eps"/>
    <property type="match status" value="1"/>
</dbReference>
<reference evidence="2 3" key="1">
    <citation type="submission" date="2017-04" db="EMBL/GenBank/DDBJ databases">
        <authorList>
            <person name="Afonso C.L."/>
            <person name="Miller P.J."/>
            <person name="Scott M.A."/>
            <person name="Spackman E."/>
            <person name="Goraichik I."/>
            <person name="Dimitrov K.M."/>
            <person name="Suarez D.L."/>
            <person name="Swayne D.E."/>
        </authorList>
    </citation>
    <scope>NUCLEOTIDE SEQUENCE [LARGE SCALE GENOMIC DNA]</scope>
</reference>
<evidence type="ECO:0000313" key="2">
    <source>
        <dbReference type="EMBL" id="SMN18899.1"/>
    </source>
</evidence>
<dbReference type="GO" id="GO:0005743">
    <property type="term" value="C:mitochondrial inner membrane"/>
    <property type="evidence" value="ECO:0007669"/>
    <property type="project" value="InterPro"/>
</dbReference>
<keyword evidence="3" id="KW-1185">Reference proteome</keyword>
<dbReference type="AlphaFoldDB" id="A0A1X7R098"/>
<dbReference type="STRING" id="1789683.A0A1X7R098"/>
<evidence type="ECO:0000313" key="3">
    <source>
        <dbReference type="Proteomes" id="UP000196158"/>
    </source>
</evidence>
<dbReference type="EMBL" id="FXLY01000003">
    <property type="protein sequence ID" value="SMN18899.1"/>
    <property type="molecule type" value="Genomic_DNA"/>
</dbReference>
<comment type="similarity">
    <text evidence="1">Belongs to the eukaryotic ATPase epsilon family.</text>
</comment>
<proteinExistence type="inferred from homology"/>
<dbReference type="CDD" id="cd12153">
    <property type="entry name" value="F1-ATPase_epsilon"/>
    <property type="match status" value="1"/>
</dbReference>
<dbReference type="GO" id="GO:0045259">
    <property type="term" value="C:proton-transporting ATP synthase complex"/>
    <property type="evidence" value="ECO:0007669"/>
    <property type="project" value="InterPro"/>
</dbReference>
<name>A0A1X7R098_9SACH</name>
<dbReference type="PANTHER" id="PTHR12448:SF0">
    <property type="entry name" value="ATP SYNTHASE SUBUNIT EPSILON, MITOCHONDRIAL"/>
    <property type="match status" value="1"/>
</dbReference>
<sequence>MSAWRKAGLTYTQYISVAAKTLRSALKAELQTQNVLSRGQSDACFTKYEKGSPLADPKLLSK</sequence>
<gene>
    <name evidence="2" type="ORF">KASA_0P00088G</name>
</gene>
<dbReference type="InterPro" id="IPR006721">
    <property type="entry name" value="ATP_synth_F1_esu_mt"/>
</dbReference>
<dbReference type="Gene3D" id="1.10.1620.20">
    <property type="entry name" value="ATP synthase, F1 complex, epsilon subunit superfamily, mitochondrial"/>
    <property type="match status" value="1"/>
</dbReference>
<dbReference type="GO" id="GO:0046933">
    <property type="term" value="F:proton-transporting ATP synthase activity, rotational mechanism"/>
    <property type="evidence" value="ECO:0007669"/>
    <property type="project" value="InterPro"/>
</dbReference>
<evidence type="ECO:0000256" key="1">
    <source>
        <dbReference type="ARBA" id="ARBA00009502"/>
    </source>
</evidence>
<dbReference type="GO" id="GO:0042776">
    <property type="term" value="P:proton motive force-driven mitochondrial ATP synthesis"/>
    <property type="evidence" value="ECO:0007669"/>
    <property type="project" value="TreeGrafter"/>
</dbReference>
<organism evidence="2 3">
    <name type="scientific">Maudiozyma saulgeensis</name>
    <dbReference type="NCBI Taxonomy" id="1789683"/>
    <lineage>
        <taxon>Eukaryota</taxon>
        <taxon>Fungi</taxon>
        <taxon>Dikarya</taxon>
        <taxon>Ascomycota</taxon>
        <taxon>Saccharomycotina</taxon>
        <taxon>Saccharomycetes</taxon>
        <taxon>Saccharomycetales</taxon>
        <taxon>Saccharomycetaceae</taxon>
        <taxon>Maudiozyma</taxon>
    </lineage>
</organism>
<dbReference type="Proteomes" id="UP000196158">
    <property type="component" value="Unassembled WGS sequence"/>
</dbReference>
<dbReference type="OrthoDB" id="269124at2759"/>
<dbReference type="PANTHER" id="PTHR12448">
    <property type="entry name" value="ATP SYNTHASE EPSILON CHAIN, MITOCHONDRIAL"/>
    <property type="match status" value="1"/>
</dbReference>